<proteinExistence type="predicted"/>
<dbReference type="GO" id="GO:0006355">
    <property type="term" value="P:regulation of DNA-templated transcription"/>
    <property type="evidence" value="ECO:0007669"/>
    <property type="project" value="InterPro"/>
</dbReference>
<keyword evidence="2" id="KW-0539">Nucleus</keyword>
<evidence type="ECO:0000256" key="2">
    <source>
        <dbReference type="ARBA" id="ARBA00023242"/>
    </source>
</evidence>
<accession>L0PEC5</accession>
<dbReference type="VEuPathDB" id="FungiDB:PNEJI1_000540"/>
<dbReference type="GO" id="GO:0000182">
    <property type="term" value="F:rDNA binding"/>
    <property type="evidence" value="ECO:0007669"/>
    <property type="project" value="TreeGrafter"/>
</dbReference>
<dbReference type="PANTHER" id="PTHR13213:SF2">
    <property type="entry name" value="MYB-BINDING PROTEIN 1A"/>
    <property type="match status" value="1"/>
</dbReference>
<evidence type="ECO:0000256" key="1">
    <source>
        <dbReference type="ARBA" id="ARBA00004123"/>
    </source>
</evidence>
<dbReference type="InParanoid" id="L0PEC5"/>
<dbReference type="GO" id="GO:0005730">
    <property type="term" value="C:nucleolus"/>
    <property type="evidence" value="ECO:0007669"/>
    <property type="project" value="InterPro"/>
</dbReference>
<dbReference type="STRING" id="1209962.L0PEC5"/>
<dbReference type="Pfam" id="PF04931">
    <property type="entry name" value="DNA_pol_phi"/>
    <property type="match status" value="1"/>
</dbReference>
<dbReference type="PANTHER" id="PTHR13213">
    <property type="entry name" value="MYB-BINDING PROTEIN 1A FAMILY MEMBER"/>
    <property type="match status" value="1"/>
</dbReference>
<dbReference type="InterPro" id="IPR007015">
    <property type="entry name" value="DNA_pol_V/MYBBP1A"/>
</dbReference>
<name>L0PEC5_PNEJI</name>
<dbReference type="Proteomes" id="UP000010422">
    <property type="component" value="Unassembled WGS sequence"/>
</dbReference>
<evidence type="ECO:0000313" key="3">
    <source>
        <dbReference type="EMBL" id="CCJ29975.1"/>
    </source>
</evidence>
<dbReference type="AlphaFoldDB" id="L0PEC5"/>
<sequence>MDPEIHDLKNKSIKIFKKILKKKSNSQGNILYELFAFELLYSLSIIQLHNDDPEASSVLRELKICYNNFFKEKTKPEPNEDTVEVLTDILLGFLSKQSILLRKLVEQCLSLLINVLKANENSLKNTLFQETVSDEDYDNTNNNHKLLNNNENDTDDLDDEISGIKIDNELENIVKEAINIPTENTENDSQESANDQQMFELDKHIADILKQRKNQKNKKKIINIKNNTIDFKTRNEDPIIFNLIIPLLVLIRTTSSDIILNKARNLIGNRLCKAKINMDNLNIETIFDILKQVHGDGLKIKKKVLGTAHSQCNINLINRVLKVYFNTFNIWITKRKIKLHTSFFTDLINWGNQFKQENKKINILSSNFFNFDKLDSDLSLVNSSSDTESVLSEESDSVLVSVLDSEGILINLFLLLYCELAQASEGYTNI</sequence>
<dbReference type="EMBL" id="CAKM01000227">
    <property type="protein sequence ID" value="CCJ29975.1"/>
    <property type="molecule type" value="Genomic_DNA"/>
</dbReference>
<organism evidence="4">
    <name type="scientific">Pneumocystis jirovecii</name>
    <name type="common">Human pneumocystis pneumonia agent</name>
    <dbReference type="NCBI Taxonomy" id="42068"/>
    <lineage>
        <taxon>Eukaryota</taxon>
        <taxon>Fungi</taxon>
        <taxon>Dikarya</taxon>
        <taxon>Ascomycota</taxon>
        <taxon>Taphrinomycotina</taxon>
        <taxon>Pneumocystomycetes</taxon>
        <taxon>Pneumocystaceae</taxon>
        <taxon>Pneumocystis</taxon>
    </lineage>
</organism>
<comment type="subcellular location">
    <subcellularLocation>
        <location evidence="1">Nucleus</location>
    </subcellularLocation>
</comment>
<reference evidence="3 4" key="1">
    <citation type="journal article" date="2012" name="MBio">
        <title>De novo assembly of the Pneumocystis jirovecii genome from a single bronchoalveolar lavage fluid specimen from a patient.</title>
        <authorList>
            <person name="Cisse O.H."/>
            <person name="Pagni M."/>
            <person name="Hauser P.M."/>
        </authorList>
    </citation>
    <scope>NUCLEOTIDE SEQUENCE [LARGE SCALE GENOMIC DNA]</scope>
    <source>
        <strain evidence="3 4">SE8</strain>
    </source>
</reference>
<evidence type="ECO:0000313" key="4">
    <source>
        <dbReference type="Proteomes" id="UP000010422"/>
    </source>
</evidence>
<comment type="caution">
    <text evidence="3">The sequence shown here is derived from an EMBL/GenBank/DDBJ whole genome shotgun (WGS) entry which is preliminary data.</text>
</comment>
<protein>
    <submittedName>
        <fullName evidence="3">Uncharacterized protein</fullName>
    </submittedName>
</protein>
<gene>
    <name evidence="3" type="ORF">PNEJI1_000540</name>
</gene>